<dbReference type="Proteomes" id="UP000503349">
    <property type="component" value="Chromosome 12"/>
</dbReference>
<sequence>MWYRINEGQFCHKPPGLVIFAPYNAGFQLLRIYYPHYHLSSPLTPQLSPLYVINSVCFLP</sequence>
<organism evidence="1 2">
    <name type="scientific">Channa argus</name>
    <name type="common">Northern snakehead</name>
    <name type="synonym">Ophicephalus argus</name>
    <dbReference type="NCBI Taxonomy" id="215402"/>
    <lineage>
        <taxon>Eukaryota</taxon>
        <taxon>Metazoa</taxon>
        <taxon>Chordata</taxon>
        <taxon>Craniata</taxon>
        <taxon>Vertebrata</taxon>
        <taxon>Euteleostomi</taxon>
        <taxon>Actinopterygii</taxon>
        <taxon>Neopterygii</taxon>
        <taxon>Teleostei</taxon>
        <taxon>Neoteleostei</taxon>
        <taxon>Acanthomorphata</taxon>
        <taxon>Anabantaria</taxon>
        <taxon>Anabantiformes</taxon>
        <taxon>Channoidei</taxon>
        <taxon>Channidae</taxon>
        <taxon>Channa</taxon>
    </lineage>
</organism>
<evidence type="ECO:0000313" key="2">
    <source>
        <dbReference type="Proteomes" id="UP000503349"/>
    </source>
</evidence>
<proteinExistence type="predicted"/>
<gene>
    <name evidence="1" type="ORF">EXN66_Car013048</name>
</gene>
<keyword evidence="2" id="KW-1185">Reference proteome</keyword>
<reference evidence="2" key="2">
    <citation type="submission" date="2019-02" db="EMBL/GenBank/DDBJ databases">
        <title>Opniocepnalus argus Var Kimnra genome.</title>
        <authorList>
            <person name="Zhou C."/>
            <person name="Xiao S."/>
        </authorList>
    </citation>
    <scope>NUCLEOTIDE SEQUENCE [LARGE SCALE GENOMIC DNA]</scope>
</reference>
<name>A0A6G1Q526_CHAAH</name>
<dbReference type="EMBL" id="CM015723">
    <property type="protein sequence ID" value="KAF3697368.1"/>
    <property type="molecule type" value="Genomic_DNA"/>
</dbReference>
<evidence type="ECO:0000313" key="1">
    <source>
        <dbReference type="EMBL" id="KAF3697368.1"/>
    </source>
</evidence>
<protein>
    <submittedName>
        <fullName evidence="1">Uncharacterized protein</fullName>
    </submittedName>
</protein>
<accession>A0A6G1Q526</accession>
<reference evidence="1 2" key="1">
    <citation type="submission" date="2019-02" db="EMBL/GenBank/DDBJ databases">
        <title>Opniocepnalus argus genome.</title>
        <authorList>
            <person name="Zhou C."/>
            <person name="Xiao S."/>
        </authorList>
    </citation>
    <scope>NUCLEOTIDE SEQUENCE [LARGE SCALE GENOMIC DNA]</scope>
    <source>
        <strain evidence="1">OARG1902GOOAL</strain>
        <tissue evidence="1">Muscle</tissue>
    </source>
</reference>
<dbReference type="AlphaFoldDB" id="A0A6G1Q526"/>